<sequence>MTTDNITPQPALTLATEAAPALTIWLWAEWRLCRLLKKAGYENYQ</sequence>
<evidence type="ECO:0000313" key="2">
    <source>
        <dbReference type="Proteomes" id="UP001187066"/>
    </source>
</evidence>
<dbReference type="RefSeq" id="WP_317677744.1">
    <property type="nucleotide sequence ID" value="NZ_JAWLOF010000003.1"/>
</dbReference>
<dbReference type="EMBL" id="JAWLOF010000003">
    <property type="protein sequence ID" value="MDV7022050.1"/>
    <property type="molecule type" value="Genomic_DNA"/>
</dbReference>
<organism evidence="1 2">
    <name type="scientific">Atlantibacter subterraneus</name>
    <dbReference type="NCBI Taxonomy" id="255519"/>
    <lineage>
        <taxon>Bacteria</taxon>
        <taxon>Pseudomonadati</taxon>
        <taxon>Pseudomonadota</taxon>
        <taxon>Gammaproteobacteria</taxon>
        <taxon>Enterobacterales</taxon>
        <taxon>Enterobacteriaceae</taxon>
        <taxon>Atlantibacter</taxon>
    </lineage>
</organism>
<reference evidence="1 2" key="1">
    <citation type="submission" date="2023-10" db="EMBL/GenBank/DDBJ databases">
        <authorList>
            <person name="Dale J."/>
        </authorList>
    </citation>
    <scope>NUCLEOTIDE SEQUENCE [LARGE SCALE GENOMIC DNA]</scope>
    <source>
        <strain evidence="1 2">2023EL-00970</strain>
    </source>
</reference>
<proteinExistence type="predicted"/>
<gene>
    <name evidence="1" type="ORF">R4P48_05065</name>
</gene>
<protein>
    <submittedName>
        <fullName evidence="1">Uncharacterized protein</fullName>
    </submittedName>
</protein>
<keyword evidence="2" id="KW-1185">Reference proteome</keyword>
<accession>A0ABU4DYX1</accession>
<dbReference type="Proteomes" id="UP001187066">
    <property type="component" value="Unassembled WGS sequence"/>
</dbReference>
<evidence type="ECO:0000313" key="1">
    <source>
        <dbReference type="EMBL" id="MDV7022050.1"/>
    </source>
</evidence>
<name>A0ABU4DYX1_9ENTR</name>
<comment type="caution">
    <text evidence="1">The sequence shown here is derived from an EMBL/GenBank/DDBJ whole genome shotgun (WGS) entry which is preliminary data.</text>
</comment>